<evidence type="ECO:0000256" key="7">
    <source>
        <dbReference type="ARBA" id="ARBA00048539"/>
    </source>
</evidence>
<keyword evidence="5" id="KW-0547">Nucleotide-binding</keyword>
<dbReference type="SUPFAM" id="SSF52402">
    <property type="entry name" value="Adenine nucleotide alpha hydrolases-like"/>
    <property type="match status" value="1"/>
</dbReference>
<dbReference type="SUPFAM" id="SSF56037">
    <property type="entry name" value="PheT/TilS domain"/>
    <property type="match status" value="1"/>
</dbReference>
<evidence type="ECO:0000256" key="8">
    <source>
        <dbReference type="HAMAP-Rule" id="MF_01161"/>
    </source>
</evidence>
<evidence type="ECO:0000256" key="5">
    <source>
        <dbReference type="ARBA" id="ARBA00022741"/>
    </source>
</evidence>
<dbReference type="NCBIfam" id="TIGR02432">
    <property type="entry name" value="lysidine_TilS_N"/>
    <property type="match status" value="1"/>
</dbReference>
<proteinExistence type="inferred from homology"/>
<keyword evidence="3 8" id="KW-0436">Ligase</keyword>
<gene>
    <name evidence="8 10" type="primary">tilS</name>
    <name evidence="10" type="ORF">HUK45_06680</name>
</gene>
<dbReference type="InterPro" id="IPR012796">
    <property type="entry name" value="Lysidine-tRNA-synth_C"/>
</dbReference>
<evidence type="ECO:0000259" key="9">
    <source>
        <dbReference type="SMART" id="SM00977"/>
    </source>
</evidence>
<evidence type="ECO:0000256" key="6">
    <source>
        <dbReference type="ARBA" id="ARBA00022840"/>
    </source>
</evidence>
<reference evidence="10 11" key="1">
    <citation type="submission" date="2020-06" db="EMBL/GenBank/DDBJ databases">
        <title>Limosilactobacillus sp. nov.</title>
        <authorList>
            <person name="Ksiezarek M."/>
            <person name="Goncalves Ribeiro T."/>
            <person name="Rocha J."/>
            <person name="Grosso F."/>
            <person name="Peixe L."/>
        </authorList>
    </citation>
    <scope>NUCLEOTIDE SEQUENCE [LARGE SCALE GENOMIC DNA]</scope>
    <source>
        <strain evidence="11">c9Ua_26_M</strain>
    </source>
</reference>
<dbReference type="PANTHER" id="PTHR43033">
    <property type="entry name" value="TRNA(ILE)-LYSIDINE SYNTHASE-RELATED"/>
    <property type="match status" value="1"/>
</dbReference>
<sequence>MELNNEFKRHLKRGRFFTKNDRVVVAVSTGVDSMVLLALLQELPVNIRPQIIVAHVNHRLRKQSEEEERFIREYCNAHQLKLFVYHWSLADHPQTGIEESARKMRYRFFAQVMKEEQATILLTAHHQNDLAETMLMKLTRGGQLPQLIGIEEKRPFASGVLERPLLSFPKHRLREYAINNHLKWYEDLTNNELTVSRNRFRHQVIPLLEKENSNFLASLSSYHEQIELAVELENQFAQEQLAKLSNKDGHLDIKELSQLSLAKERLVLVRWLEKTGVLGLKRGFIEQLLADINNRHLPQFERQVTPDLVLFKNYSELFIKNVNQSLQKTQTSINSVVKLGRWYSIENDYQIAIAKDRAFFNQEEYCQEMWLAPEQFPLTIRRWRERDRLPLKNGGHQKVGRVLIDQKVPLSRRNQQLVIVDAQDNVVWVVGRKWGWFTRPRDYTTRWQQLFIGRHDLKRRKE</sequence>
<keyword evidence="4 8" id="KW-0819">tRNA processing</keyword>
<dbReference type="Pfam" id="PF01171">
    <property type="entry name" value="ATP_bind_3"/>
    <property type="match status" value="1"/>
</dbReference>
<dbReference type="EMBL" id="JABUXR010000012">
    <property type="protein sequence ID" value="MBD8085925.1"/>
    <property type="molecule type" value="Genomic_DNA"/>
</dbReference>
<organism evidence="10 11">
    <name type="scientific">Limosilactobacillus urinaemulieris</name>
    <dbReference type="NCBI Taxonomy" id="2742600"/>
    <lineage>
        <taxon>Bacteria</taxon>
        <taxon>Bacillati</taxon>
        <taxon>Bacillota</taxon>
        <taxon>Bacilli</taxon>
        <taxon>Lactobacillales</taxon>
        <taxon>Lactobacillaceae</taxon>
        <taxon>Limosilactobacillus</taxon>
    </lineage>
</organism>
<comment type="subcellular location">
    <subcellularLocation>
        <location evidence="1 8">Cytoplasm</location>
    </subcellularLocation>
</comment>
<dbReference type="NCBIfam" id="TIGR02433">
    <property type="entry name" value="lysidine_TilS_C"/>
    <property type="match status" value="1"/>
</dbReference>
<comment type="similarity">
    <text evidence="8">Belongs to the tRNA(Ile)-lysidine synthase family.</text>
</comment>
<evidence type="ECO:0000313" key="10">
    <source>
        <dbReference type="EMBL" id="MBD8085925.1"/>
    </source>
</evidence>
<comment type="caution">
    <text evidence="8">Lacks conserved residue(s) required for the propagation of feature annotation.</text>
</comment>
<evidence type="ECO:0000256" key="2">
    <source>
        <dbReference type="ARBA" id="ARBA00022490"/>
    </source>
</evidence>
<comment type="function">
    <text evidence="8">Ligates lysine onto the cytidine present at position 34 of the AUA codon-specific tRNA(Ile) that contains the anticodon CAU, in an ATP-dependent manner. Cytidine is converted to lysidine, thus changing the amino acid specificity of the tRNA from methionine to isoleucine.</text>
</comment>
<dbReference type="InterPro" id="IPR011063">
    <property type="entry name" value="TilS/TtcA_N"/>
</dbReference>
<dbReference type="InterPro" id="IPR012094">
    <property type="entry name" value="tRNA_Ile_lys_synt"/>
</dbReference>
<accession>A0ABR8ZKU6</accession>
<dbReference type="Proteomes" id="UP000645007">
    <property type="component" value="Unassembled WGS sequence"/>
</dbReference>
<evidence type="ECO:0000256" key="1">
    <source>
        <dbReference type="ARBA" id="ARBA00004496"/>
    </source>
</evidence>
<keyword evidence="11" id="KW-1185">Reference proteome</keyword>
<dbReference type="CDD" id="cd01992">
    <property type="entry name" value="TilS_N"/>
    <property type="match status" value="1"/>
</dbReference>
<dbReference type="HAMAP" id="MF_01161">
    <property type="entry name" value="tRNA_Ile_lys_synt"/>
    <property type="match status" value="1"/>
</dbReference>
<dbReference type="SUPFAM" id="SSF82829">
    <property type="entry name" value="MesJ substrate recognition domain-like"/>
    <property type="match status" value="1"/>
</dbReference>
<dbReference type="InterPro" id="IPR014729">
    <property type="entry name" value="Rossmann-like_a/b/a_fold"/>
</dbReference>
<dbReference type="Gene3D" id="3.40.50.620">
    <property type="entry name" value="HUPs"/>
    <property type="match status" value="1"/>
</dbReference>
<name>A0ABR8ZKU6_9LACO</name>
<dbReference type="EC" id="6.3.4.19" evidence="8"/>
<feature type="domain" description="Lysidine-tRNA(Ile) synthetase C-terminal" evidence="9">
    <location>
        <begin position="378"/>
        <end position="452"/>
    </location>
</feature>
<dbReference type="SMART" id="SM00977">
    <property type="entry name" value="TilS_C"/>
    <property type="match status" value="1"/>
</dbReference>
<dbReference type="InterPro" id="IPR012795">
    <property type="entry name" value="tRNA_Ile_lys_synt_N"/>
</dbReference>
<evidence type="ECO:0000313" key="11">
    <source>
        <dbReference type="Proteomes" id="UP000645007"/>
    </source>
</evidence>
<evidence type="ECO:0000256" key="3">
    <source>
        <dbReference type="ARBA" id="ARBA00022598"/>
    </source>
</evidence>
<keyword evidence="2 8" id="KW-0963">Cytoplasm</keyword>
<protein>
    <recommendedName>
        <fullName evidence="8">tRNA(Ile)-lysidine synthase</fullName>
        <ecNumber evidence="8">6.3.4.19</ecNumber>
    </recommendedName>
    <alternativeName>
        <fullName evidence="8">tRNA(Ile)-2-lysyl-cytidine synthase</fullName>
    </alternativeName>
    <alternativeName>
        <fullName evidence="8">tRNA(Ile)-lysidine synthetase</fullName>
    </alternativeName>
</protein>
<dbReference type="PANTHER" id="PTHR43033:SF1">
    <property type="entry name" value="TRNA(ILE)-LYSIDINE SYNTHASE-RELATED"/>
    <property type="match status" value="1"/>
</dbReference>
<comment type="caution">
    <text evidence="10">The sequence shown here is derived from an EMBL/GenBank/DDBJ whole genome shotgun (WGS) entry which is preliminary data.</text>
</comment>
<dbReference type="GO" id="GO:0032267">
    <property type="term" value="F:tRNA(Ile)-lysidine synthase activity"/>
    <property type="evidence" value="ECO:0007669"/>
    <property type="project" value="UniProtKB-EC"/>
</dbReference>
<comment type="catalytic activity">
    <reaction evidence="7 8">
        <text>cytidine(34) in tRNA(Ile2) + L-lysine + ATP = lysidine(34) in tRNA(Ile2) + AMP + diphosphate + H(+)</text>
        <dbReference type="Rhea" id="RHEA:43744"/>
        <dbReference type="Rhea" id="RHEA-COMP:10625"/>
        <dbReference type="Rhea" id="RHEA-COMP:10670"/>
        <dbReference type="ChEBI" id="CHEBI:15378"/>
        <dbReference type="ChEBI" id="CHEBI:30616"/>
        <dbReference type="ChEBI" id="CHEBI:32551"/>
        <dbReference type="ChEBI" id="CHEBI:33019"/>
        <dbReference type="ChEBI" id="CHEBI:82748"/>
        <dbReference type="ChEBI" id="CHEBI:83665"/>
        <dbReference type="ChEBI" id="CHEBI:456215"/>
        <dbReference type="EC" id="6.3.4.19"/>
    </reaction>
</comment>
<evidence type="ECO:0000256" key="4">
    <source>
        <dbReference type="ARBA" id="ARBA00022694"/>
    </source>
</evidence>
<keyword evidence="6" id="KW-0067">ATP-binding</keyword>